<dbReference type="RefSeq" id="WP_057941985.1">
    <property type="nucleotide sequence ID" value="NZ_CP011131.1"/>
</dbReference>
<dbReference type="Gene3D" id="1.10.10.970">
    <property type="entry name" value="RNA 2'-phosphotransferase, Tpt1/KptA family, N-terminal domain"/>
    <property type="match status" value="1"/>
</dbReference>
<evidence type="ECO:0000313" key="6">
    <source>
        <dbReference type="EMBL" id="UNP30795.1"/>
    </source>
</evidence>
<organism evidence="6 7">
    <name type="scientific">Lysobacter gummosus</name>
    <dbReference type="NCBI Taxonomy" id="262324"/>
    <lineage>
        <taxon>Bacteria</taxon>
        <taxon>Pseudomonadati</taxon>
        <taxon>Pseudomonadota</taxon>
        <taxon>Gammaproteobacteria</taxon>
        <taxon>Lysobacterales</taxon>
        <taxon>Lysobacteraceae</taxon>
        <taxon>Lysobacter</taxon>
    </lineage>
</organism>
<dbReference type="InterPro" id="IPR002745">
    <property type="entry name" value="Ptrans_KptA/Tpt1"/>
</dbReference>
<evidence type="ECO:0000256" key="4">
    <source>
        <dbReference type="ARBA" id="ARBA00025212"/>
    </source>
</evidence>
<evidence type="ECO:0000256" key="5">
    <source>
        <dbReference type="HAMAP-Rule" id="MF_00299"/>
    </source>
</evidence>
<dbReference type="SUPFAM" id="SSF56399">
    <property type="entry name" value="ADP-ribosylation"/>
    <property type="match status" value="1"/>
</dbReference>
<evidence type="ECO:0000256" key="2">
    <source>
        <dbReference type="ARBA" id="ARBA00022679"/>
    </source>
</evidence>
<keyword evidence="3 5" id="KW-0520">NAD</keyword>
<reference evidence="6 7" key="1">
    <citation type="submission" date="2022-03" db="EMBL/GenBank/DDBJ databases">
        <title>Complete genome sequence of Lysobacter capsici VKM B-2533 and Lysobacter gummosus 10.1.1, promising sources of lytic agents.</title>
        <authorList>
            <person name="Tarlachkov S.V."/>
            <person name="Kudryakova I.V."/>
            <person name="Afoshin A.S."/>
            <person name="Leontyevskaya E.A."/>
            <person name="Leontyevskaya N.V."/>
        </authorList>
    </citation>
    <scope>NUCLEOTIDE SEQUENCE [LARGE SCALE GENOMIC DNA]</scope>
    <source>
        <strain evidence="6 7">10.1.1</strain>
    </source>
</reference>
<sequence>MTAVSLTKTSKFLSLVLRHEPEAIGLTLDANGWADIEELIDLANASGKPVTRALIDEVVRDNDKQRFAISEDGLRIRANQGHSIEVDLALTALEPPATLYHGTATRFAKSIRNLGLVKQSRQHVHLSSDQATAIKVGSRHGKPLVLKIRSGEMHARGLAFFRSENGVWLTDAVAAEFIDWPEQG</sequence>
<dbReference type="Proteomes" id="UP000829194">
    <property type="component" value="Chromosome"/>
</dbReference>
<name>A0ABY3XGM1_9GAMM</name>
<protein>
    <recommendedName>
        <fullName evidence="5">Probable RNA 2'-phosphotransferase</fullName>
        <ecNumber evidence="5">2.7.1.-</ecNumber>
    </recommendedName>
</protein>
<gene>
    <name evidence="5" type="primary">kptA</name>
    <name evidence="6" type="ORF">MOV92_05945</name>
</gene>
<dbReference type="EC" id="2.7.1.-" evidence="5"/>
<dbReference type="PANTHER" id="PTHR12684:SF2">
    <property type="entry name" value="TRNA 2'-PHOSPHOTRANSFERASE 1"/>
    <property type="match status" value="1"/>
</dbReference>
<evidence type="ECO:0000313" key="7">
    <source>
        <dbReference type="Proteomes" id="UP000829194"/>
    </source>
</evidence>
<evidence type="ECO:0000256" key="3">
    <source>
        <dbReference type="ARBA" id="ARBA00023027"/>
    </source>
</evidence>
<comment type="similarity">
    <text evidence="1 5">Belongs to the KptA/TPT1 family.</text>
</comment>
<dbReference type="PANTHER" id="PTHR12684">
    <property type="entry name" value="PUTATIVE PHOSPHOTRANSFERASE"/>
    <property type="match status" value="1"/>
</dbReference>
<accession>A0ABY3XGM1</accession>
<dbReference type="GO" id="GO:0016740">
    <property type="term" value="F:transferase activity"/>
    <property type="evidence" value="ECO:0007669"/>
    <property type="project" value="UniProtKB-KW"/>
</dbReference>
<dbReference type="InterPro" id="IPR042080">
    <property type="entry name" value="RNA_2'-PTrans_N"/>
</dbReference>
<dbReference type="Pfam" id="PF01885">
    <property type="entry name" value="PTS_2-RNA"/>
    <property type="match status" value="1"/>
</dbReference>
<dbReference type="HAMAP" id="MF_00299">
    <property type="entry name" value="KptA"/>
    <property type="match status" value="1"/>
</dbReference>
<dbReference type="InterPro" id="IPR042081">
    <property type="entry name" value="RNA_2'-PTrans_C"/>
</dbReference>
<keyword evidence="7" id="KW-1185">Reference proteome</keyword>
<comment type="function">
    <text evidence="4 5">Removes the 2'-phosphate from RNA via an intermediate in which the phosphate is ADP-ribosylated by NAD followed by a presumed transesterification to release the RNA and generate ADP-ribose 1''-2''-cyclic phosphate (APPR&gt;P). May function as an ADP-ribosylase.</text>
</comment>
<proteinExistence type="inferred from homology"/>
<dbReference type="Gene3D" id="3.20.170.30">
    <property type="match status" value="1"/>
</dbReference>
<dbReference type="NCBIfam" id="NF002014">
    <property type="entry name" value="PRK00819.1-4"/>
    <property type="match status" value="1"/>
</dbReference>
<evidence type="ECO:0000256" key="1">
    <source>
        <dbReference type="ARBA" id="ARBA00009836"/>
    </source>
</evidence>
<keyword evidence="2 5" id="KW-0808">Transferase</keyword>
<dbReference type="InterPro" id="IPR022928">
    <property type="entry name" value="RNA_2'-PTrans_KptA"/>
</dbReference>
<dbReference type="EMBL" id="CP093547">
    <property type="protein sequence ID" value="UNP30795.1"/>
    <property type="molecule type" value="Genomic_DNA"/>
</dbReference>